<evidence type="ECO:0000313" key="2">
    <source>
        <dbReference type="EMBL" id="RDX42144.1"/>
    </source>
</evidence>
<protein>
    <recommendedName>
        <fullName evidence="4">CxC1-like cysteine cluster associated with KDZ transposases domain-containing protein</fullName>
    </recommendedName>
</protein>
<reference evidence="2 3" key="1">
    <citation type="journal article" date="2018" name="Biotechnol. Biofuels">
        <title>Integrative visual omics of the white-rot fungus Polyporus brumalis exposes the biotechnological potential of its oxidative enzymes for delignifying raw plant biomass.</title>
        <authorList>
            <person name="Miyauchi S."/>
            <person name="Rancon A."/>
            <person name="Drula E."/>
            <person name="Hage H."/>
            <person name="Chaduli D."/>
            <person name="Favel A."/>
            <person name="Grisel S."/>
            <person name="Henrissat B."/>
            <person name="Herpoel-Gimbert I."/>
            <person name="Ruiz-Duenas F.J."/>
            <person name="Chevret D."/>
            <person name="Hainaut M."/>
            <person name="Lin J."/>
            <person name="Wang M."/>
            <person name="Pangilinan J."/>
            <person name="Lipzen A."/>
            <person name="Lesage-Meessen L."/>
            <person name="Navarro D."/>
            <person name="Riley R."/>
            <person name="Grigoriev I.V."/>
            <person name="Zhou S."/>
            <person name="Raouche S."/>
            <person name="Rosso M.N."/>
        </authorList>
    </citation>
    <scope>NUCLEOTIDE SEQUENCE [LARGE SCALE GENOMIC DNA]</scope>
    <source>
        <strain evidence="2 3">BRFM 1820</strain>
    </source>
</reference>
<dbReference type="InterPro" id="IPR040521">
    <property type="entry name" value="KDZ"/>
</dbReference>
<evidence type="ECO:0008006" key="4">
    <source>
        <dbReference type="Google" id="ProtNLM"/>
    </source>
</evidence>
<gene>
    <name evidence="2" type="ORF">OH76DRAFT_1488926</name>
</gene>
<proteinExistence type="predicted"/>
<feature type="compositionally biased region" description="Acidic residues" evidence="1">
    <location>
        <begin position="1006"/>
        <end position="1019"/>
    </location>
</feature>
<dbReference type="Pfam" id="PF18758">
    <property type="entry name" value="KDZ"/>
    <property type="match status" value="1"/>
</dbReference>
<organism evidence="2 3">
    <name type="scientific">Lentinus brumalis</name>
    <dbReference type="NCBI Taxonomy" id="2498619"/>
    <lineage>
        <taxon>Eukaryota</taxon>
        <taxon>Fungi</taxon>
        <taxon>Dikarya</taxon>
        <taxon>Basidiomycota</taxon>
        <taxon>Agaricomycotina</taxon>
        <taxon>Agaricomycetes</taxon>
        <taxon>Polyporales</taxon>
        <taxon>Polyporaceae</taxon>
        <taxon>Lentinus</taxon>
    </lineage>
</organism>
<dbReference type="PANTHER" id="PTHR33096">
    <property type="entry name" value="CXC2 DOMAIN-CONTAINING PROTEIN"/>
    <property type="match status" value="1"/>
</dbReference>
<name>A0A371CPD1_9APHY</name>
<keyword evidence="3" id="KW-1185">Reference proteome</keyword>
<feature type="region of interest" description="Disordered" evidence="1">
    <location>
        <begin position="993"/>
        <end position="1021"/>
    </location>
</feature>
<dbReference type="AlphaFoldDB" id="A0A371CPD1"/>
<dbReference type="OrthoDB" id="3251205at2759"/>
<evidence type="ECO:0000313" key="3">
    <source>
        <dbReference type="Proteomes" id="UP000256964"/>
    </source>
</evidence>
<evidence type="ECO:0000256" key="1">
    <source>
        <dbReference type="SAM" id="MobiDB-lite"/>
    </source>
</evidence>
<feature type="region of interest" description="Disordered" evidence="1">
    <location>
        <begin position="380"/>
        <end position="429"/>
    </location>
</feature>
<accession>A0A371CPD1</accession>
<dbReference type="PANTHER" id="PTHR33096:SF1">
    <property type="entry name" value="CXC1-LIKE CYSTEINE CLUSTER ASSOCIATED WITH KDZ TRANSPOSASES DOMAIN-CONTAINING PROTEIN"/>
    <property type="match status" value="1"/>
</dbReference>
<dbReference type="EMBL" id="KZ857492">
    <property type="protein sequence ID" value="RDX42144.1"/>
    <property type="molecule type" value="Genomic_DNA"/>
</dbReference>
<feature type="compositionally biased region" description="Basic and acidic residues" evidence="1">
    <location>
        <begin position="101"/>
        <end position="112"/>
    </location>
</feature>
<feature type="compositionally biased region" description="Low complexity" evidence="1">
    <location>
        <begin position="380"/>
        <end position="400"/>
    </location>
</feature>
<dbReference type="Proteomes" id="UP000256964">
    <property type="component" value="Unassembled WGS sequence"/>
</dbReference>
<feature type="region of interest" description="Disordered" evidence="1">
    <location>
        <begin position="101"/>
        <end position="128"/>
    </location>
</feature>
<sequence length="1038" mass="116216">MSGKNRSSVSSAINLRYGRGIGRPSLNLVQRPGDSQARQQEAYRKYRERVSGLSYEDQEGYATAGDTGFSLGDLNLYPVPGGEEGTLLSHEGGEEDLCRKLYEPESKSLRHDGRSRRDRTESRNKAWSSQVPTLAKAFLAWKQRKSSGLELPPPEGTLRTWRVLVVDFFASAVASFTPCTPTEDANTTLANHGYLGVAPVFPSTAISFQTLEAYRQLHGACPRLSIQAFCQGLAGLHMDNFRHAVAEQFSIAYDVYNDILHHVDCLSASALGRDRSDWRMHNACAPCLYRLEGEPAQKRVLLASMDGNSSLKLVDDTFRSGDARPDQRTWRTDLFISAEEVDKFKDEVRDAQKKSGPVSVLPAEADVPIGFAIAASTDTAPSATDSAVPLTSASAATSTSARRKRKGRADAATPHVSAPADPTPLDVVDIDGEDEEHGLIIEDTMKAEEPMESTSVCTERWRNAGPEARKKMFALFATTGIFACLCRHGQVLVLCDMIRSGELMKYPLAIVNKIINVYGPEISIALGYDIACEFSKTLGRSSLGARASETVSGVVPAFHGHSHNHRCQLDWHPMYMADVGKEDFEGCERFFSFSNGLAASTRLATAFHRHQAIEGLVAFWSRQKHGESGRFIFNNYRQALKTIEEGERALEVYARDLKTTPEDYERYLQEEREYLRGLMAEPTEFTMKVEYMDALHKLEDARVKDKAAIDNYKTLDYQIIHKGIKGKQITAIKREYRVAQTRLQQAEEAVCRLEETMDIESRWLPDSDEYLKTTLELGQRKYRRALDNLERLVVQRLFELSKLGMNGIGYKLREKIGHALKARAEAIRKALSEYNRHARALVPPRPELSWTDIMEMASVGEFDLLRDARQDIREKPWAQRTHRDAMNAYFSVKRAREEIERLNLEIPRLFSSMIDEHVDYHHAMQQIAPSDAALAHELAIRQQYSSRVNQKVVRWLQKTAGLPGFSGRVVYGQRIGRDPSRLVDASLPHWATRVGGGDGAQGAQGDVDDDPDGDADEDIPGIGIDESSRFVKFVDRLG</sequence>
<dbReference type="STRING" id="139420.A0A371CPD1"/>